<accession>A0A3N4KQQ9</accession>
<name>A0A3N4KQQ9_9PEZI</name>
<gene>
    <name evidence="2" type="ORF">P167DRAFT_145649</name>
</gene>
<dbReference type="InParanoid" id="A0A3N4KQQ9"/>
<dbReference type="EMBL" id="ML119126">
    <property type="protein sequence ID" value="RPB12827.1"/>
    <property type="molecule type" value="Genomic_DNA"/>
</dbReference>
<evidence type="ECO:0000313" key="3">
    <source>
        <dbReference type="Proteomes" id="UP000277580"/>
    </source>
</evidence>
<reference evidence="2 3" key="1">
    <citation type="journal article" date="2018" name="Nat. Ecol. Evol.">
        <title>Pezizomycetes genomes reveal the molecular basis of ectomycorrhizal truffle lifestyle.</title>
        <authorList>
            <person name="Murat C."/>
            <person name="Payen T."/>
            <person name="Noel B."/>
            <person name="Kuo A."/>
            <person name="Morin E."/>
            <person name="Chen J."/>
            <person name="Kohler A."/>
            <person name="Krizsan K."/>
            <person name="Balestrini R."/>
            <person name="Da Silva C."/>
            <person name="Montanini B."/>
            <person name="Hainaut M."/>
            <person name="Levati E."/>
            <person name="Barry K.W."/>
            <person name="Belfiori B."/>
            <person name="Cichocki N."/>
            <person name="Clum A."/>
            <person name="Dockter R.B."/>
            <person name="Fauchery L."/>
            <person name="Guy J."/>
            <person name="Iotti M."/>
            <person name="Le Tacon F."/>
            <person name="Lindquist E.A."/>
            <person name="Lipzen A."/>
            <person name="Malagnac F."/>
            <person name="Mello A."/>
            <person name="Molinier V."/>
            <person name="Miyauchi S."/>
            <person name="Poulain J."/>
            <person name="Riccioni C."/>
            <person name="Rubini A."/>
            <person name="Sitrit Y."/>
            <person name="Splivallo R."/>
            <person name="Traeger S."/>
            <person name="Wang M."/>
            <person name="Zifcakova L."/>
            <person name="Wipf D."/>
            <person name="Zambonelli A."/>
            <person name="Paolocci F."/>
            <person name="Nowrousian M."/>
            <person name="Ottonello S."/>
            <person name="Baldrian P."/>
            <person name="Spatafora J.W."/>
            <person name="Henrissat B."/>
            <person name="Nagy L.G."/>
            <person name="Aury J.M."/>
            <person name="Wincker P."/>
            <person name="Grigoriev I.V."/>
            <person name="Bonfante P."/>
            <person name="Martin F.M."/>
        </authorList>
    </citation>
    <scope>NUCLEOTIDE SEQUENCE [LARGE SCALE GENOMIC DNA]</scope>
    <source>
        <strain evidence="2 3">CCBAS932</strain>
    </source>
</reference>
<dbReference type="AlphaFoldDB" id="A0A3N4KQQ9"/>
<organism evidence="2 3">
    <name type="scientific">Morchella conica CCBAS932</name>
    <dbReference type="NCBI Taxonomy" id="1392247"/>
    <lineage>
        <taxon>Eukaryota</taxon>
        <taxon>Fungi</taxon>
        <taxon>Dikarya</taxon>
        <taxon>Ascomycota</taxon>
        <taxon>Pezizomycotina</taxon>
        <taxon>Pezizomycetes</taxon>
        <taxon>Pezizales</taxon>
        <taxon>Morchellaceae</taxon>
        <taxon>Morchella</taxon>
    </lineage>
</organism>
<sequence length="59" mass="6668">MNSQYDVTICLSLMLMGLIFATFLWPYPVPFEPDMVVILESTPGNPCSRNERGVIFSPE</sequence>
<protein>
    <submittedName>
        <fullName evidence="2">Uncharacterized protein</fullName>
    </submittedName>
</protein>
<dbReference type="Proteomes" id="UP000277580">
    <property type="component" value="Unassembled WGS sequence"/>
</dbReference>
<keyword evidence="1" id="KW-0472">Membrane</keyword>
<evidence type="ECO:0000256" key="1">
    <source>
        <dbReference type="SAM" id="Phobius"/>
    </source>
</evidence>
<keyword evidence="3" id="KW-1185">Reference proteome</keyword>
<keyword evidence="1" id="KW-1133">Transmembrane helix</keyword>
<proteinExistence type="predicted"/>
<feature type="transmembrane region" description="Helical" evidence="1">
    <location>
        <begin position="7"/>
        <end position="27"/>
    </location>
</feature>
<evidence type="ECO:0000313" key="2">
    <source>
        <dbReference type="EMBL" id="RPB12827.1"/>
    </source>
</evidence>
<keyword evidence="1" id="KW-0812">Transmembrane</keyword>